<dbReference type="InterPro" id="IPR000719">
    <property type="entry name" value="Prot_kinase_dom"/>
</dbReference>
<gene>
    <name evidence="8" type="ORF">CTOB1V02_LOCUS4030</name>
</gene>
<dbReference type="GO" id="GO:0035556">
    <property type="term" value="P:intracellular signal transduction"/>
    <property type="evidence" value="ECO:0007669"/>
    <property type="project" value="TreeGrafter"/>
</dbReference>
<dbReference type="PANTHER" id="PTHR22968:SF24">
    <property type="entry name" value="SERINE_THREONINE-PROTEIN KINASE"/>
    <property type="match status" value="1"/>
</dbReference>
<evidence type="ECO:0000313" key="8">
    <source>
        <dbReference type="EMBL" id="CAD7226105.1"/>
    </source>
</evidence>
<dbReference type="InterPro" id="IPR011009">
    <property type="entry name" value="Kinase-like_dom_sf"/>
</dbReference>
<dbReference type="GO" id="GO:0005524">
    <property type="term" value="F:ATP binding"/>
    <property type="evidence" value="ECO:0007669"/>
    <property type="project" value="UniProtKB-UniRule"/>
</dbReference>
<dbReference type="GO" id="GO:0007200">
    <property type="term" value="P:phospholipase C-activating G protein-coupled receptor signaling pathway"/>
    <property type="evidence" value="ECO:0007669"/>
    <property type="project" value="TreeGrafter"/>
</dbReference>
<dbReference type="FunFam" id="3.30.200.20:FF:000042">
    <property type="entry name" value="Aurora kinase A"/>
    <property type="match status" value="1"/>
</dbReference>
<keyword evidence="3 6" id="KW-0547">Nucleotide-binding</keyword>
<dbReference type="PANTHER" id="PTHR22968">
    <property type="entry name" value="PROTEIN KINASE C, MU"/>
    <property type="match status" value="1"/>
</dbReference>
<dbReference type="SMART" id="SM00220">
    <property type="entry name" value="S_TKc"/>
    <property type="match status" value="1"/>
</dbReference>
<dbReference type="GO" id="GO:0005829">
    <property type="term" value="C:cytosol"/>
    <property type="evidence" value="ECO:0007669"/>
    <property type="project" value="TreeGrafter"/>
</dbReference>
<dbReference type="InterPro" id="IPR017441">
    <property type="entry name" value="Protein_kinase_ATP_BS"/>
</dbReference>
<dbReference type="PROSITE" id="PS50011">
    <property type="entry name" value="PROTEIN_KINASE_DOM"/>
    <property type="match status" value="1"/>
</dbReference>
<dbReference type="GO" id="GO:0008270">
    <property type="term" value="F:zinc ion binding"/>
    <property type="evidence" value="ECO:0007669"/>
    <property type="project" value="UniProtKB-KW"/>
</dbReference>
<evidence type="ECO:0000256" key="5">
    <source>
        <dbReference type="ARBA" id="ARBA00022840"/>
    </source>
</evidence>
<evidence type="ECO:0000256" key="6">
    <source>
        <dbReference type="RuleBase" id="RU000304"/>
    </source>
</evidence>
<dbReference type="OrthoDB" id="10252171at2759"/>
<dbReference type="InterPro" id="IPR008271">
    <property type="entry name" value="Ser/Thr_kinase_AS"/>
</dbReference>
<comment type="similarity">
    <text evidence="6">Belongs to the protein kinase superfamily.</text>
</comment>
<accession>A0A7R8W6X9</accession>
<keyword evidence="5 6" id="KW-0067">ATP-binding</keyword>
<feature type="domain" description="Protein kinase" evidence="7">
    <location>
        <begin position="104"/>
        <end position="448"/>
    </location>
</feature>
<organism evidence="8">
    <name type="scientific">Cyprideis torosa</name>
    <dbReference type="NCBI Taxonomy" id="163714"/>
    <lineage>
        <taxon>Eukaryota</taxon>
        <taxon>Metazoa</taxon>
        <taxon>Ecdysozoa</taxon>
        <taxon>Arthropoda</taxon>
        <taxon>Crustacea</taxon>
        <taxon>Oligostraca</taxon>
        <taxon>Ostracoda</taxon>
        <taxon>Podocopa</taxon>
        <taxon>Podocopida</taxon>
        <taxon>Cytherocopina</taxon>
        <taxon>Cytheroidea</taxon>
        <taxon>Cytherideidae</taxon>
        <taxon>Cyprideis</taxon>
    </lineage>
</organism>
<protein>
    <recommendedName>
        <fullName evidence="7">Protein kinase domain-containing protein</fullName>
    </recommendedName>
</protein>
<evidence type="ECO:0000256" key="4">
    <source>
        <dbReference type="ARBA" id="ARBA00022777"/>
    </source>
</evidence>
<reference evidence="8" key="1">
    <citation type="submission" date="2020-11" db="EMBL/GenBank/DDBJ databases">
        <authorList>
            <person name="Tran Van P."/>
        </authorList>
    </citation>
    <scope>NUCLEOTIDE SEQUENCE</scope>
</reference>
<keyword evidence="1 6" id="KW-0723">Serine/threonine-protein kinase</keyword>
<evidence type="ECO:0000256" key="2">
    <source>
        <dbReference type="ARBA" id="ARBA00022679"/>
    </source>
</evidence>
<dbReference type="GO" id="GO:0004674">
    <property type="term" value="F:protein serine/threonine kinase activity"/>
    <property type="evidence" value="ECO:0007669"/>
    <property type="project" value="UniProtKB-KW"/>
</dbReference>
<sequence>MKNQTQQFFVGAPDDGQVREDGGWDGTFRVGAPDDGQASPPQPGVGSHLAKTWETAIRQALAPLVEGAAATDMCEKDEQTDVFDGGAFSAPSSKTRDINELYKIDPTDVLGSGQFGTVYGAIDKRYTKPVAIKVIDKTRFPHKNEAQLKNEVAILQNLQHPGVVNLERMFETPERIYVVMEKMKGDMLEMILNSTEGKLDEATTRFLITQILIALKHLHSRNIVHCDLKPENCLLDSESLRPQVKICDFGFSRIIGEKSFRRSVVGTPAYLAPEVQANKRFSVDKTLIHPWLQDYETWCDLRRLETKVGGREVSSSQAPVTMKNFVAFVSALLLFVGHIDVSFAFKCHTCSDIEGDNSLQKCSSSKPREECEAPGFCVYIELDHDDTPDCDNDCYIQGCDTRVNKAMDILDRRLSITISNKLRELKADERGQLEGTAGGAPYELHYFWCESDLCNSGSLTKLSPLLFLWCIALVFLKGKR</sequence>
<dbReference type="PROSITE" id="PS00107">
    <property type="entry name" value="PROTEIN_KINASE_ATP"/>
    <property type="match status" value="1"/>
</dbReference>
<evidence type="ECO:0000256" key="1">
    <source>
        <dbReference type="ARBA" id="ARBA00022527"/>
    </source>
</evidence>
<proteinExistence type="inferred from homology"/>
<dbReference type="SUPFAM" id="SSF56112">
    <property type="entry name" value="Protein kinase-like (PK-like)"/>
    <property type="match status" value="1"/>
</dbReference>
<dbReference type="AlphaFoldDB" id="A0A7R8W6X9"/>
<dbReference type="Gene3D" id="3.30.200.20">
    <property type="entry name" value="Phosphorylase Kinase, domain 1"/>
    <property type="match status" value="1"/>
</dbReference>
<dbReference type="PROSITE" id="PS00108">
    <property type="entry name" value="PROTEIN_KINASE_ST"/>
    <property type="match status" value="1"/>
</dbReference>
<name>A0A7R8W6X9_9CRUS</name>
<dbReference type="Gene3D" id="1.10.510.10">
    <property type="entry name" value="Transferase(Phosphotransferase) domain 1"/>
    <property type="match status" value="1"/>
</dbReference>
<dbReference type="Pfam" id="PF00069">
    <property type="entry name" value="Pkinase"/>
    <property type="match status" value="1"/>
</dbReference>
<evidence type="ECO:0000256" key="3">
    <source>
        <dbReference type="ARBA" id="ARBA00022741"/>
    </source>
</evidence>
<evidence type="ECO:0000259" key="7">
    <source>
        <dbReference type="PROSITE" id="PS50011"/>
    </source>
</evidence>
<keyword evidence="4" id="KW-0418">Kinase</keyword>
<keyword evidence="2" id="KW-0808">Transferase</keyword>
<dbReference type="EMBL" id="OB660746">
    <property type="protein sequence ID" value="CAD7226105.1"/>
    <property type="molecule type" value="Genomic_DNA"/>
</dbReference>